<dbReference type="AlphaFoldDB" id="A0AA38BYH5"/>
<reference evidence="1 2" key="1">
    <citation type="journal article" date="2021" name="Nat. Plants">
        <title>The Taxus genome provides insights into paclitaxel biosynthesis.</title>
        <authorList>
            <person name="Xiong X."/>
            <person name="Gou J."/>
            <person name="Liao Q."/>
            <person name="Li Y."/>
            <person name="Zhou Q."/>
            <person name="Bi G."/>
            <person name="Li C."/>
            <person name="Du R."/>
            <person name="Wang X."/>
            <person name="Sun T."/>
            <person name="Guo L."/>
            <person name="Liang H."/>
            <person name="Lu P."/>
            <person name="Wu Y."/>
            <person name="Zhang Z."/>
            <person name="Ro D.K."/>
            <person name="Shang Y."/>
            <person name="Huang S."/>
            <person name="Yan J."/>
        </authorList>
    </citation>
    <scope>NUCLEOTIDE SEQUENCE [LARGE SCALE GENOMIC DNA]</scope>
    <source>
        <strain evidence="1">Ta-2019</strain>
    </source>
</reference>
<dbReference type="GO" id="GO:0006508">
    <property type="term" value="P:proteolysis"/>
    <property type="evidence" value="ECO:0007669"/>
    <property type="project" value="InterPro"/>
</dbReference>
<dbReference type="GO" id="GO:0005634">
    <property type="term" value="C:nucleus"/>
    <property type="evidence" value="ECO:0007669"/>
    <property type="project" value="InterPro"/>
</dbReference>
<dbReference type="GO" id="GO:0004197">
    <property type="term" value="F:cysteine-type endopeptidase activity"/>
    <property type="evidence" value="ECO:0007669"/>
    <property type="project" value="InterPro"/>
</dbReference>
<dbReference type="InterPro" id="IPR011990">
    <property type="entry name" value="TPR-like_helical_dom_sf"/>
</dbReference>
<accession>A0AA38BYH5</accession>
<sequence>ALKYSKEALLIRRKQLQRSFKLLEKKAIPFAYNNDDEQTRDSTEKEGISLEALGSVATNVWSIFSNSRMQQEYGASQWIVLGNYLESLMQVGVVYEMAGAANEAEYIFLEGLNISNAQDLPLGQAAFGSCLGEIYRKCHKWEIAEKTFKNVMQVFCRSDMKWMCKLCKVTVEAMLEMRIGDFVRRCPKEQKHVIFYDNLSSAIEFYMSAKEKLHDISRTYPDDMPHDRKMHFAEGCCSNYASEEVNAESDSKLGSSSRVPRKKILPLALDSILSEDEFSRDVGELCNEMRKSNLGEPVVYASNDTPKNIGADQKAKISSRNVDLDESRIGIKNHFKGSESACRRKWSYSKSTNCTETQKCELASSDASRNGSRELSHRKECCDPYVTIKDKTESMQELVAFTLECHRRSLMSRLLLQIDSILGSLTFHKREMDDFFLWMYLLI</sequence>
<dbReference type="InterPro" id="IPR005314">
    <property type="entry name" value="Peptidase_C50"/>
</dbReference>
<dbReference type="EMBL" id="JAHRHJ020003813">
    <property type="protein sequence ID" value="KAH9290826.1"/>
    <property type="molecule type" value="Genomic_DNA"/>
</dbReference>
<evidence type="ECO:0000313" key="1">
    <source>
        <dbReference type="EMBL" id="KAH9290826.1"/>
    </source>
</evidence>
<organism evidence="1 2">
    <name type="scientific">Taxus chinensis</name>
    <name type="common">Chinese yew</name>
    <name type="synonym">Taxus wallichiana var. chinensis</name>
    <dbReference type="NCBI Taxonomy" id="29808"/>
    <lineage>
        <taxon>Eukaryota</taxon>
        <taxon>Viridiplantae</taxon>
        <taxon>Streptophyta</taxon>
        <taxon>Embryophyta</taxon>
        <taxon>Tracheophyta</taxon>
        <taxon>Spermatophyta</taxon>
        <taxon>Pinopsida</taxon>
        <taxon>Pinidae</taxon>
        <taxon>Conifers II</taxon>
        <taxon>Cupressales</taxon>
        <taxon>Taxaceae</taxon>
        <taxon>Taxus</taxon>
    </lineage>
</organism>
<proteinExistence type="predicted"/>
<dbReference type="PANTHER" id="PTHR12792:SF0">
    <property type="entry name" value="SEPARIN"/>
    <property type="match status" value="1"/>
</dbReference>
<dbReference type="Gene3D" id="1.25.40.10">
    <property type="entry name" value="Tetratricopeptide repeat domain"/>
    <property type="match status" value="1"/>
</dbReference>
<protein>
    <submittedName>
        <fullName evidence="1">Uncharacterized protein</fullName>
    </submittedName>
</protein>
<keyword evidence="2" id="KW-1185">Reference proteome</keyword>
<name>A0AA38BYH5_TAXCH</name>
<dbReference type="GO" id="GO:0005737">
    <property type="term" value="C:cytoplasm"/>
    <property type="evidence" value="ECO:0007669"/>
    <property type="project" value="TreeGrafter"/>
</dbReference>
<dbReference type="Proteomes" id="UP000824469">
    <property type="component" value="Unassembled WGS sequence"/>
</dbReference>
<dbReference type="GO" id="GO:0051307">
    <property type="term" value="P:meiotic chromosome separation"/>
    <property type="evidence" value="ECO:0007669"/>
    <property type="project" value="TreeGrafter"/>
</dbReference>
<dbReference type="PANTHER" id="PTHR12792">
    <property type="entry name" value="EXTRA SPINDLE POLES 1-RELATED"/>
    <property type="match status" value="1"/>
</dbReference>
<dbReference type="GO" id="GO:0072686">
    <property type="term" value="C:mitotic spindle"/>
    <property type="evidence" value="ECO:0007669"/>
    <property type="project" value="TreeGrafter"/>
</dbReference>
<comment type="caution">
    <text evidence="1">The sequence shown here is derived from an EMBL/GenBank/DDBJ whole genome shotgun (WGS) entry which is preliminary data.</text>
</comment>
<gene>
    <name evidence="1" type="ORF">KI387_034943</name>
</gene>
<evidence type="ECO:0000313" key="2">
    <source>
        <dbReference type="Proteomes" id="UP000824469"/>
    </source>
</evidence>
<feature type="non-terminal residue" evidence="1">
    <location>
        <position position="443"/>
    </location>
</feature>